<sequence>MRIVYHLGAHCTDDDRLVRCLLKNRARLAEQGIVVPAPTRYRKLLRDTALQLRGAAASEETEAMILDQIMDEPSADRLILSWTSFLSFPAYAVSNGLYGQGGQRLRTFTQIFPDIEAEFCLAIRNPATFLPDLRDRAREKGHDDILEGVDPLSLRWSGAVRGILDHNPGVPLTVWCDEDTPLIWPEVLAVVSGHATGTVLEDSDELLGLLLTEAGLARYHAYCREHPPQSVSQRRRIVTAFLERFGRPERIEVPITLPGWTEELVAALTREYLTDVERIAQIPGVRLLEP</sequence>
<gene>
    <name evidence="1" type="ORF">G8O29_10660</name>
</gene>
<organism evidence="1 2">
    <name type="scientific">Rhodobacter calidifons</name>
    <dbReference type="NCBI Taxonomy" id="2715277"/>
    <lineage>
        <taxon>Bacteria</taxon>
        <taxon>Pseudomonadati</taxon>
        <taxon>Pseudomonadota</taxon>
        <taxon>Alphaproteobacteria</taxon>
        <taxon>Rhodobacterales</taxon>
        <taxon>Rhodobacter group</taxon>
        <taxon>Rhodobacter</taxon>
    </lineage>
</organism>
<reference evidence="1 2" key="1">
    <citation type="journal article" date="2022" name="Microorganisms">
        <title>Genome Sequence and Characterization of a Xanthorhodopsin-Containing, Aerobic Anoxygenic Phototrophic Rhodobacter Species, Isolated from Mesophilic Conditions at Yellowstone National Park.</title>
        <authorList>
            <person name="Kyndt J.A."/>
            <person name="Robertson S."/>
            <person name="Shoffstall I.B."/>
            <person name="Ramaley R.F."/>
            <person name="Meyer T.E."/>
        </authorList>
    </citation>
    <scope>NUCLEOTIDE SEQUENCE [LARGE SCALE GENOMIC DNA]</scope>
    <source>
        <strain evidence="1 2">M37P</strain>
    </source>
</reference>
<dbReference type="Proteomes" id="UP001515660">
    <property type="component" value="Unassembled WGS sequence"/>
</dbReference>
<evidence type="ECO:0000313" key="2">
    <source>
        <dbReference type="Proteomes" id="UP001515660"/>
    </source>
</evidence>
<evidence type="ECO:0008006" key="3">
    <source>
        <dbReference type="Google" id="ProtNLM"/>
    </source>
</evidence>
<name>A0ABX0G7J3_9RHOB</name>
<proteinExistence type="predicted"/>
<dbReference type="RefSeq" id="WP_166403228.1">
    <property type="nucleotide sequence ID" value="NZ_JAANHS010000007.1"/>
</dbReference>
<protein>
    <recommendedName>
        <fullName evidence="3">Sulfotransferase family protein</fullName>
    </recommendedName>
</protein>
<evidence type="ECO:0000313" key="1">
    <source>
        <dbReference type="EMBL" id="NHB77199.1"/>
    </source>
</evidence>
<accession>A0ABX0G7J3</accession>
<comment type="caution">
    <text evidence="1">The sequence shown here is derived from an EMBL/GenBank/DDBJ whole genome shotgun (WGS) entry which is preliminary data.</text>
</comment>
<keyword evidence="2" id="KW-1185">Reference proteome</keyword>
<dbReference type="EMBL" id="JAANHS010000007">
    <property type="protein sequence ID" value="NHB77199.1"/>
    <property type="molecule type" value="Genomic_DNA"/>
</dbReference>